<reference evidence="1 2" key="1">
    <citation type="submission" date="2020-10" db="EMBL/GenBank/DDBJ databases">
        <title>Sequencing the genomes of 1000 actinobacteria strains.</title>
        <authorList>
            <person name="Klenk H.-P."/>
        </authorList>
    </citation>
    <scope>NUCLEOTIDE SEQUENCE [LARGE SCALE GENOMIC DNA]</scope>
    <source>
        <strain evidence="1 2">DSM 43173</strain>
    </source>
</reference>
<evidence type="ECO:0000313" key="2">
    <source>
        <dbReference type="Proteomes" id="UP000633509"/>
    </source>
</evidence>
<organism evidence="1 2">
    <name type="scientific">Nonomuraea angiospora</name>
    <dbReference type="NCBI Taxonomy" id="46172"/>
    <lineage>
        <taxon>Bacteria</taxon>
        <taxon>Bacillati</taxon>
        <taxon>Actinomycetota</taxon>
        <taxon>Actinomycetes</taxon>
        <taxon>Streptosporangiales</taxon>
        <taxon>Streptosporangiaceae</taxon>
        <taxon>Nonomuraea</taxon>
    </lineage>
</organism>
<keyword evidence="2" id="KW-1185">Reference proteome</keyword>
<gene>
    <name evidence="1" type="ORF">H4W80_008379</name>
</gene>
<evidence type="ECO:0000313" key="1">
    <source>
        <dbReference type="EMBL" id="MBE1590121.1"/>
    </source>
</evidence>
<name>A0ABR9MB32_9ACTN</name>
<proteinExistence type="predicted"/>
<comment type="caution">
    <text evidence="1">The sequence shown here is derived from an EMBL/GenBank/DDBJ whole genome shotgun (WGS) entry which is preliminary data.</text>
</comment>
<sequence length="29" mass="2773">MTGSLLAAAGVIFATPPAVPAVQPVPCPP</sequence>
<protein>
    <submittedName>
        <fullName evidence="1">Uncharacterized protein</fullName>
    </submittedName>
</protein>
<dbReference type="EMBL" id="JADBEK010000001">
    <property type="protein sequence ID" value="MBE1590121.1"/>
    <property type="molecule type" value="Genomic_DNA"/>
</dbReference>
<accession>A0ABR9MB32</accession>
<dbReference type="Proteomes" id="UP000633509">
    <property type="component" value="Unassembled WGS sequence"/>
</dbReference>